<dbReference type="PANTHER" id="PTHR30508">
    <property type="entry name" value="FES CLUSTER ASSEMBLY PROTEIN SUF"/>
    <property type="match status" value="1"/>
</dbReference>
<dbReference type="Pfam" id="PF01458">
    <property type="entry name" value="SUFBD_core"/>
    <property type="match status" value="1"/>
</dbReference>
<dbReference type="NCBIfam" id="TIGR01981">
    <property type="entry name" value="sufD"/>
    <property type="match status" value="1"/>
</dbReference>
<dbReference type="Pfam" id="PF19295">
    <property type="entry name" value="SufBD_N"/>
    <property type="match status" value="1"/>
</dbReference>
<evidence type="ECO:0000313" key="4">
    <source>
        <dbReference type="EMBL" id="QAY65078.1"/>
    </source>
</evidence>
<proteinExistence type="inferred from homology"/>
<evidence type="ECO:0000259" key="2">
    <source>
        <dbReference type="Pfam" id="PF01458"/>
    </source>
</evidence>
<dbReference type="AlphaFoldDB" id="A0A4P6F3W4"/>
<dbReference type="SUPFAM" id="SSF101960">
    <property type="entry name" value="Stabilizer of iron transporter SufD"/>
    <property type="match status" value="1"/>
</dbReference>
<dbReference type="InterPro" id="IPR055346">
    <property type="entry name" value="Fe-S_cluster_assembly_SufBD"/>
</dbReference>
<comment type="similarity">
    <text evidence="1">Belongs to the iron-sulfur cluster assembly SufBD family.</text>
</comment>
<evidence type="ECO:0000259" key="3">
    <source>
        <dbReference type="Pfam" id="PF19295"/>
    </source>
</evidence>
<gene>
    <name evidence="4" type="primary">sufD</name>
    <name evidence="4" type="ORF">ET464_00425</name>
</gene>
<dbReference type="KEGG" id="pprt:ET464_00425"/>
<accession>A0A4P6F3W4</accession>
<dbReference type="InterPro" id="IPR045595">
    <property type="entry name" value="SufBD_N"/>
</dbReference>
<dbReference type="EMBL" id="CP035492">
    <property type="protein sequence ID" value="QAY65078.1"/>
    <property type="molecule type" value="Genomic_DNA"/>
</dbReference>
<evidence type="ECO:0000256" key="1">
    <source>
        <dbReference type="ARBA" id="ARBA00043967"/>
    </source>
</evidence>
<evidence type="ECO:0000313" key="5">
    <source>
        <dbReference type="Proteomes" id="UP000293568"/>
    </source>
</evidence>
<dbReference type="PANTHER" id="PTHR30508:SF1">
    <property type="entry name" value="UPF0051 PROTEIN ABCI8, CHLOROPLASTIC-RELATED"/>
    <property type="match status" value="1"/>
</dbReference>
<keyword evidence="5" id="KW-1185">Reference proteome</keyword>
<reference evidence="4 5" key="1">
    <citation type="submission" date="2019-01" db="EMBL/GenBank/DDBJ databases">
        <title>Genome sequencing of strain FW100M-2.</title>
        <authorList>
            <person name="Heo J."/>
            <person name="Kim S.-J."/>
            <person name="Kim J.-S."/>
            <person name="Hong S.-B."/>
            <person name="Kwon S.-W."/>
        </authorList>
    </citation>
    <scope>NUCLEOTIDE SEQUENCE [LARGE SCALE GENOMIC DNA]</scope>
    <source>
        <strain evidence="4 5">FW100M-2</strain>
    </source>
</reference>
<dbReference type="OrthoDB" id="9803529at2"/>
<dbReference type="RefSeq" id="WP_129437261.1">
    <property type="nucleotide sequence ID" value="NZ_CP035492.1"/>
</dbReference>
<dbReference type="InterPro" id="IPR037284">
    <property type="entry name" value="SUF_FeS_clus_asmbl_SufBD_sf"/>
</dbReference>
<dbReference type="GO" id="GO:0016226">
    <property type="term" value="P:iron-sulfur cluster assembly"/>
    <property type="evidence" value="ECO:0007669"/>
    <property type="project" value="InterPro"/>
</dbReference>
<name>A0A4P6F3W4_9BACL</name>
<dbReference type="InterPro" id="IPR000825">
    <property type="entry name" value="SUF_FeS_clus_asmbl_SufBD_core"/>
</dbReference>
<feature type="domain" description="SUF system FeS cluster assembly SufBD core" evidence="2">
    <location>
        <begin position="176"/>
        <end position="408"/>
    </location>
</feature>
<dbReference type="InterPro" id="IPR011542">
    <property type="entry name" value="SUF_FeS_clus_asmbl_SufD"/>
</dbReference>
<feature type="domain" description="SUF system FeS cluster assembly SufBD N-terminal" evidence="3">
    <location>
        <begin position="88"/>
        <end position="170"/>
    </location>
</feature>
<dbReference type="Proteomes" id="UP000293568">
    <property type="component" value="Chromosome"/>
</dbReference>
<organism evidence="4 5">
    <name type="scientific">Paenibacillus protaetiae</name>
    <dbReference type="NCBI Taxonomy" id="2509456"/>
    <lineage>
        <taxon>Bacteria</taxon>
        <taxon>Bacillati</taxon>
        <taxon>Bacillota</taxon>
        <taxon>Bacilli</taxon>
        <taxon>Bacillales</taxon>
        <taxon>Paenibacillaceae</taxon>
        <taxon>Paenibacillus</taxon>
    </lineage>
</organism>
<protein>
    <submittedName>
        <fullName evidence="4">Fe-S cluster assembly protein SufD</fullName>
    </submittedName>
</protein>
<sequence length="435" mass="46881">MSSTQLSTPTDRQSAEALARAKGEPEWLVALRGEAAELAATLGWPKPEKMNIEKWNLTAVGSYEKANAVTSASELPSVVRELVTNDTDNVLVQQNSGAVYSKLSAELSAKGVIFTDLETACREHGDLVQKYLFKALKKDEDKLTALHAALWNGGVFLYVPRNVEVEVPLQAILSTTNADASFAPHIVIVAESNSRVTYVDNVVSEGAAGESYVHHAGIEIFVGPGALVRFGSIHQLSEGGIDLTLRRAVVENDGRIEWVISDLNDGATMSDTSSLLKGNGSTSDAKVISIGKNSQQMSITTRAVHIGLSSESDMITRAVMKDSATAIINGITKIEKGATKANGQQTERVLMLSPKARGDANPILLIDEDDVKAGHAASVGQVNQEQVYYLMSRGISKQDAERLIIYGFLTPVVTEIPIDAVREQLERVLERKLEG</sequence>